<comment type="caution">
    <text evidence="7">The sequence shown here is derived from an EMBL/GenBank/DDBJ whole genome shotgun (WGS) entry which is preliminary data.</text>
</comment>
<dbReference type="Pfam" id="PF10035">
    <property type="entry name" value="DUF2179"/>
    <property type="match status" value="1"/>
</dbReference>
<sequence>MTNSSVGFPQFYQIQQILDRFLAVSAVVLNNFLSRFGAKKAMTIISDQTAEMTAELSRILNQGITLINAEGYYHQEKRPMIYVICTDKQVAEIVPVISSIDPKAFVVIDNVRSVKGTAISKLL</sequence>
<evidence type="ECO:0000256" key="2">
    <source>
        <dbReference type="ARBA" id="ARBA00022475"/>
    </source>
</evidence>
<dbReference type="PANTHER" id="PTHR33545:SF5">
    <property type="entry name" value="UPF0750 MEMBRANE PROTEIN YITT"/>
    <property type="match status" value="1"/>
</dbReference>
<dbReference type="Proteomes" id="UP000014244">
    <property type="component" value="Unassembled WGS sequence"/>
</dbReference>
<evidence type="ECO:0000256" key="3">
    <source>
        <dbReference type="ARBA" id="ARBA00022692"/>
    </source>
</evidence>
<gene>
    <name evidence="7" type="ORF">Lpp41_00365</name>
</gene>
<keyword evidence="2" id="KW-1003">Cell membrane</keyword>
<name>A0A829HAV1_LACPA</name>
<evidence type="ECO:0000256" key="1">
    <source>
        <dbReference type="ARBA" id="ARBA00004651"/>
    </source>
</evidence>
<evidence type="ECO:0000259" key="6">
    <source>
        <dbReference type="Pfam" id="PF10035"/>
    </source>
</evidence>
<evidence type="ECO:0000256" key="4">
    <source>
        <dbReference type="ARBA" id="ARBA00022989"/>
    </source>
</evidence>
<organism evidence="7 8">
    <name type="scientific">Lacticaseibacillus paracasei subsp. paracasei Lpp41</name>
    <dbReference type="NCBI Taxonomy" id="1256208"/>
    <lineage>
        <taxon>Bacteria</taxon>
        <taxon>Bacillati</taxon>
        <taxon>Bacillota</taxon>
        <taxon>Bacilli</taxon>
        <taxon>Lactobacillales</taxon>
        <taxon>Lactobacillaceae</taxon>
        <taxon>Lacticaseibacillus</taxon>
    </lineage>
</organism>
<keyword evidence="4" id="KW-1133">Transmembrane helix</keyword>
<evidence type="ECO:0000313" key="8">
    <source>
        <dbReference type="Proteomes" id="UP000014244"/>
    </source>
</evidence>
<keyword evidence="5" id="KW-0472">Membrane</keyword>
<dbReference type="Gene3D" id="3.30.70.120">
    <property type="match status" value="1"/>
</dbReference>
<dbReference type="AlphaFoldDB" id="A0A829HAV1"/>
<keyword evidence="3" id="KW-0812">Transmembrane</keyword>
<protein>
    <recommendedName>
        <fullName evidence="6">DUF2179 domain-containing protein</fullName>
    </recommendedName>
</protein>
<dbReference type="EMBL" id="ANKE01000024">
    <property type="protein sequence ID" value="EPC76320.1"/>
    <property type="molecule type" value="Genomic_DNA"/>
</dbReference>
<feature type="domain" description="DUF2179" evidence="6">
    <location>
        <begin position="63"/>
        <end position="116"/>
    </location>
</feature>
<dbReference type="InterPro" id="IPR019264">
    <property type="entry name" value="DUF2179"/>
</dbReference>
<reference evidence="7 8" key="1">
    <citation type="journal article" date="2013" name="PLoS ONE">
        <title>Lactobacillus paracasei comparative genomics: towards species pan-genome definition and exploitation of diversity.</title>
        <authorList>
            <person name="Smokvina T."/>
            <person name="Wels M."/>
            <person name="Polka J."/>
            <person name="Chervaux C."/>
            <person name="Brisse S."/>
            <person name="Boekhorst J."/>
            <person name="van Hylckama Vlieg J.E."/>
            <person name="Siezen R.J."/>
        </authorList>
    </citation>
    <scope>NUCLEOTIDE SEQUENCE [LARGE SCALE GENOMIC DNA]</scope>
    <source>
        <strain evidence="7 8">Lpp41</strain>
    </source>
</reference>
<dbReference type="GO" id="GO:0005886">
    <property type="term" value="C:plasma membrane"/>
    <property type="evidence" value="ECO:0007669"/>
    <property type="project" value="UniProtKB-SubCell"/>
</dbReference>
<proteinExistence type="predicted"/>
<dbReference type="PANTHER" id="PTHR33545">
    <property type="entry name" value="UPF0750 MEMBRANE PROTEIN YITT-RELATED"/>
    <property type="match status" value="1"/>
</dbReference>
<dbReference type="CDD" id="cd16379">
    <property type="entry name" value="YitT_C_like"/>
    <property type="match status" value="1"/>
</dbReference>
<evidence type="ECO:0000256" key="5">
    <source>
        <dbReference type="ARBA" id="ARBA00023136"/>
    </source>
</evidence>
<evidence type="ECO:0000313" key="7">
    <source>
        <dbReference type="EMBL" id="EPC76320.1"/>
    </source>
</evidence>
<accession>A0A829HAV1</accession>
<comment type="subcellular location">
    <subcellularLocation>
        <location evidence="1">Cell membrane</location>
        <topology evidence="1">Multi-pass membrane protein</topology>
    </subcellularLocation>
</comment>
<dbReference type="InterPro" id="IPR051461">
    <property type="entry name" value="UPF0750_membrane"/>
</dbReference>
<dbReference type="InterPro" id="IPR015867">
    <property type="entry name" value="N-reg_PII/ATP_PRibTrfase_C"/>
</dbReference>